<dbReference type="Pfam" id="PF06985">
    <property type="entry name" value="HET"/>
    <property type="match status" value="1"/>
</dbReference>
<dbReference type="PANTHER" id="PTHR24148">
    <property type="entry name" value="ANKYRIN REPEAT DOMAIN-CONTAINING PROTEIN 39 HOMOLOG-RELATED"/>
    <property type="match status" value="1"/>
</dbReference>
<dbReference type="PANTHER" id="PTHR24148:SF64">
    <property type="entry name" value="HETEROKARYON INCOMPATIBILITY DOMAIN-CONTAINING PROTEIN"/>
    <property type="match status" value="1"/>
</dbReference>
<gene>
    <name evidence="3" type="ORF">D0867_10592</name>
</gene>
<reference evidence="3 4" key="1">
    <citation type="journal article" date="2018" name="BMC Genomics">
        <title>Genomic evidence for intraspecific hybridization in a clonal and extremely halotolerant yeast.</title>
        <authorList>
            <person name="Gostincar C."/>
            <person name="Stajich J.E."/>
            <person name="Zupancic J."/>
            <person name="Zalar P."/>
            <person name="Gunde-Cimerman N."/>
        </authorList>
    </citation>
    <scope>NUCLEOTIDE SEQUENCE [LARGE SCALE GENOMIC DNA]</scope>
    <source>
        <strain evidence="3 4">EXF-6669</strain>
    </source>
</reference>
<feature type="domain" description="Heterokaryon incompatibility" evidence="2">
    <location>
        <begin position="70"/>
        <end position="218"/>
    </location>
</feature>
<dbReference type="Proteomes" id="UP000271337">
    <property type="component" value="Unassembled WGS sequence"/>
</dbReference>
<feature type="compositionally biased region" description="Acidic residues" evidence="1">
    <location>
        <begin position="292"/>
        <end position="303"/>
    </location>
</feature>
<organism evidence="3 4">
    <name type="scientific">Hortaea werneckii</name>
    <name type="common">Black yeast</name>
    <name type="synonym">Cladosporium werneckii</name>
    <dbReference type="NCBI Taxonomy" id="91943"/>
    <lineage>
        <taxon>Eukaryota</taxon>
        <taxon>Fungi</taxon>
        <taxon>Dikarya</taxon>
        <taxon>Ascomycota</taxon>
        <taxon>Pezizomycotina</taxon>
        <taxon>Dothideomycetes</taxon>
        <taxon>Dothideomycetidae</taxon>
        <taxon>Mycosphaerellales</taxon>
        <taxon>Teratosphaeriaceae</taxon>
        <taxon>Hortaea</taxon>
    </lineage>
</organism>
<dbReference type="EMBL" id="QWIL01001401">
    <property type="protein sequence ID" value="RMY03732.1"/>
    <property type="molecule type" value="Genomic_DNA"/>
</dbReference>
<evidence type="ECO:0000256" key="1">
    <source>
        <dbReference type="SAM" id="MobiDB-lite"/>
    </source>
</evidence>
<dbReference type="Pfam" id="PF26639">
    <property type="entry name" value="Het-6_barrel"/>
    <property type="match status" value="1"/>
</dbReference>
<dbReference type="OrthoDB" id="2157530at2759"/>
<feature type="region of interest" description="Disordered" evidence="1">
    <location>
        <begin position="276"/>
        <end position="303"/>
    </location>
</feature>
<sequence length="648" mass="73529">MERLHATDQAVSDNLKRAQPRPYHYIALEPDEIRLLYIHSINGETHWEKREDDPIRCSVWYCPRNGSPAYQALSYTWGGQERVHPVQVGDNTVLLVTKNCLAALRLLRQKNILVVWIDAVCIDQSNPAEKAIQVAMIGDVFRNATRTLIYTGSEAGDGAGVAGVGPSHNRSLVPSGMRKWLKGYEFEGKANSWSDTRSTFGSNMAQRPWFRRTWVVQELMLSRRPVIITEDGMIPLSSHALDIRDSVVGEATVLDLYVELSYEYGKTPRPVMFRRDSGPLVASDESEKGTETDESEEGTEIAEEPSQLALNLWRLPEILLLTCKFGCADPRDKVFAILPLFARPIPDLLQPDYSKAVEDVFTDVSWFMINYDSTTLLALAADRLGKEDLPSWVADWRGSRRRLDFHSVDNGKLKETKWHAGYSEYKQCFARRLGQRSLCLRGVLVDRVAELTPELVSTPCWESRRVRQPNRLEVQRCWQSIYRWEHESASLARDKPSPYQLKKKQHQTIASLVTHDHTAKAVATAHRLPFATRPYDFSRPAEHTPGVGPDRNTRLELAIARCYNRRLFRSVNFGLSGLGPAEAQPGDAVCVFLGYDIPFLMRQTPHGWELLGECLVAGIMEGEVVEDLDWTRILEGEAMEPLQDFHII</sequence>
<dbReference type="InterPro" id="IPR010730">
    <property type="entry name" value="HET"/>
</dbReference>
<proteinExistence type="predicted"/>
<evidence type="ECO:0000259" key="2">
    <source>
        <dbReference type="Pfam" id="PF06985"/>
    </source>
</evidence>
<evidence type="ECO:0000313" key="3">
    <source>
        <dbReference type="EMBL" id="RMY03732.1"/>
    </source>
</evidence>
<dbReference type="AlphaFoldDB" id="A0A3M6YLG5"/>
<comment type="caution">
    <text evidence="3">The sequence shown here is derived from an EMBL/GenBank/DDBJ whole genome shotgun (WGS) entry which is preliminary data.</text>
</comment>
<dbReference type="VEuPathDB" id="FungiDB:BTJ68_08047"/>
<evidence type="ECO:0000313" key="4">
    <source>
        <dbReference type="Proteomes" id="UP000271337"/>
    </source>
</evidence>
<protein>
    <recommendedName>
        <fullName evidence="2">Heterokaryon incompatibility domain-containing protein</fullName>
    </recommendedName>
</protein>
<name>A0A3M6YLG5_HORWE</name>
<accession>A0A3M6YLG5</accession>
<dbReference type="InterPro" id="IPR052895">
    <property type="entry name" value="HetReg/Transcr_Mod"/>
</dbReference>